<dbReference type="InterPro" id="IPR029058">
    <property type="entry name" value="AB_hydrolase_fold"/>
</dbReference>
<comment type="caution">
    <text evidence="2">The sequence shown here is derived from an EMBL/GenBank/DDBJ whole genome shotgun (WGS) entry which is preliminary data.</text>
</comment>
<dbReference type="Gene3D" id="3.40.50.1820">
    <property type="entry name" value="alpha/beta hydrolase"/>
    <property type="match status" value="1"/>
</dbReference>
<dbReference type="eggNOG" id="COG0412">
    <property type="taxonomic scope" value="Bacteria"/>
</dbReference>
<name>A0A0A2UTC9_9BACI</name>
<keyword evidence="3" id="KW-1185">Reference proteome</keyword>
<protein>
    <submittedName>
        <fullName evidence="2">Alpha/beta hydrolase</fullName>
    </submittedName>
</protein>
<dbReference type="InterPro" id="IPR029059">
    <property type="entry name" value="AB_hydrolase_5"/>
</dbReference>
<sequence>MRKWKWWQKVLLVVGVLLVAIGITGYVYLQPYEPSERALQALTTDEGIEMKDKSEWISFIPAQTKDTTILFYPGGLVEPKSYAPLAHQLAEEGYPTYILKMPLNLAVLAQDKANGVIQQDANRSYVIGGHSLGGAMAARYAAKNGEVLDGVFLLAAYPDEVGDLSEMSLSFLSITGGKDGVINRKKYEEGKAYAPEDQQYIELDGANHGQFGSYGFQEGDRKATITEEQQLDKTTELITEWISK</sequence>
<evidence type="ECO:0000313" key="3">
    <source>
        <dbReference type="Proteomes" id="UP000030153"/>
    </source>
</evidence>
<accession>A0A0A2UTC9</accession>
<dbReference type="GO" id="GO:0016787">
    <property type="term" value="F:hydrolase activity"/>
    <property type="evidence" value="ECO:0007669"/>
    <property type="project" value="UniProtKB-KW"/>
</dbReference>
<feature type="domain" description="Alpha/beta hydrolase fold-5" evidence="1">
    <location>
        <begin position="69"/>
        <end position="231"/>
    </location>
</feature>
<evidence type="ECO:0000313" key="2">
    <source>
        <dbReference type="EMBL" id="KGP91562.1"/>
    </source>
</evidence>
<evidence type="ECO:0000259" key="1">
    <source>
        <dbReference type="Pfam" id="PF12695"/>
    </source>
</evidence>
<dbReference type="Proteomes" id="UP000030153">
    <property type="component" value="Unassembled WGS sequence"/>
</dbReference>
<dbReference type="RefSeq" id="WP_036782311.1">
    <property type="nucleotide sequence ID" value="NZ_AVBG01000005.1"/>
</dbReference>
<dbReference type="STRING" id="1385513.N780_18125"/>
<dbReference type="EMBL" id="AVBG01000005">
    <property type="protein sequence ID" value="KGP91562.1"/>
    <property type="molecule type" value="Genomic_DNA"/>
</dbReference>
<keyword evidence="2" id="KW-0378">Hydrolase</keyword>
<dbReference type="AlphaFoldDB" id="A0A0A2UTC9"/>
<proteinExistence type="predicted"/>
<gene>
    <name evidence="2" type="ORF">N780_18125</name>
</gene>
<dbReference type="SUPFAM" id="SSF53474">
    <property type="entry name" value="alpha/beta-Hydrolases"/>
    <property type="match status" value="1"/>
</dbReference>
<reference evidence="2 3" key="1">
    <citation type="submission" date="2013-08" db="EMBL/GenBank/DDBJ databases">
        <title>Genome of Pontibacillus chungwhensis.</title>
        <authorList>
            <person name="Wang Q."/>
            <person name="Wang G."/>
        </authorList>
    </citation>
    <scope>NUCLEOTIDE SEQUENCE [LARGE SCALE GENOMIC DNA]</scope>
    <source>
        <strain evidence="2 3">BH030062</strain>
    </source>
</reference>
<organism evidence="2 3">
    <name type="scientific">Pontibacillus chungwhensis BH030062</name>
    <dbReference type="NCBI Taxonomy" id="1385513"/>
    <lineage>
        <taxon>Bacteria</taxon>
        <taxon>Bacillati</taxon>
        <taxon>Bacillota</taxon>
        <taxon>Bacilli</taxon>
        <taxon>Bacillales</taxon>
        <taxon>Bacillaceae</taxon>
        <taxon>Pontibacillus</taxon>
    </lineage>
</organism>
<dbReference type="Pfam" id="PF12695">
    <property type="entry name" value="Abhydrolase_5"/>
    <property type="match status" value="1"/>
</dbReference>